<dbReference type="Gene3D" id="2.60.40.10">
    <property type="entry name" value="Immunoglobulins"/>
    <property type="match status" value="1"/>
</dbReference>
<dbReference type="InterPro" id="IPR035986">
    <property type="entry name" value="PKD_dom_sf"/>
</dbReference>
<dbReference type="CDD" id="cd00146">
    <property type="entry name" value="PKD"/>
    <property type="match status" value="1"/>
</dbReference>
<dbReference type="InterPro" id="IPR015943">
    <property type="entry name" value="WD40/YVTN_repeat-like_dom_sf"/>
</dbReference>
<reference evidence="1" key="1">
    <citation type="journal article" date="2014" name="Genome Biol. Evol.">
        <title>Pangenome evidence for extensive interdomain horizontal transfer affecting lineage core and shell genes in uncultured planktonic thaumarchaeota and euryarchaeota.</title>
        <authorList>
            <person name="Deschamps P."/>
            <person name="Zivanovic Y."/>
            <person name="Moreira D."/>
            <person name="Rodriguez-Valera F."/>
            <person name="Lopez-Garcia P."/>
        </authorList>
    </citation>
    <scope>NUCLEOTIDE SEQUENCE</scope>
</reference>
<organism evidence="1">
    <name type="scientific">uncultured marine group II/III euryarchaeote KM3_14_H03</name>
    <dbReference type="NCBI Taxonomy" id="1457891"/>
    <lineage>
        <taxon>Archaea</taxon>
        <taxon>Methanobacteriati</taxon>
        <taxon>Methanobacteriota</taxon>
        <taxon>environmental samples</taxon>
    </lineage>
</organism>
<evidence type="ECO:0008006" key="2">
    <source>
        <dbReference type="Google" id="ProtNLM"/>
    </source>
</evidence>
<dbReference type="Gene3D" id="2.130.10.10">
    <property type="entry name" value="YVTN repeat-like/Quinoprotein amine dehydrogenase"/>
    <property type="match status" value="1"/>
</dbReference>
<proteinExistence type="predicted"/>
<name>A0A075GDT3_9EURY</name>
<dbReference type="SUPFAM" id="SSF49299">
    <property type="entry name" value="PKD domain"/>
    <property type="match status" value="1"/>
</dbReference>
<dbReference type="InterPro" id="IPR013783">
    <property type="entry name" value="Ig-like_fold"/>
</dbReference>
<dbReference type="Pfam" id="PF22352">
    <property type="entry name" value="K319L-like_PKD"/>
    <property type="match status" value="1"/>
</dbReference>
<protein>
    <recommendedName>
        <fullName evidence="2">PKD domain-containing protein</fullName>
    </recommendedName>
</protein>
<dbReference type="AlphaFoldDB" id="A0A075GDT3"/>
<dbReference type="SUPFAM" id="SSF50998">
    <property type="entry name" value="Quinoprotein alcohol dehydrogenase-like"/>
    <property type="match status" value="1"/>
</dbReference>
<accession>A0A075GDT3</accession>
<dbReference type="EMBL" id="KF900631">
    <property type="protein sequence ID" value="AIF01809.1"/>
    <property type="molecule type" value="Genomic_DNA"/>
</dbReference>
<dbReference type="InterPro" id="IPR011047">
    <property type="entry name" value="Quinoprotein_ADH-like_sf"/>
</dbReference>
<sequence length="495" mass="53316">MRGTIPALTSAPLTGVARHSCQLGDGNFAVGFDSGSLQIYGSDGVIIDSAELNERIIGMANSNGIVVAATSTGGVKAYHDKLLWEYDIESGCEMICAHPDGVLVADSSNRLLLISREGSLLTSTDCKLPEAIACSKEGNCAVALDDGSVLMMNSVLELLHDTPAAADDVESVSCMSFRDDGVLMVARNSLGVTVDDRPENRIECWHPERGLLNSTEIASRATSMLPSETGVLVGCFDGTLLKMQIGSEEMESISHFDYQVSSIEHWGDDLLVASWFDVFRVSSDGTIVWQFEHPGIVEQMLSLGERVALIGDDRKFGGTPAPVVIIDPDTPATDDHIPQEYKKGENENFSGALSPEEEAIAESRPIADPEADQILHALNEEPEVNSQEPETEPDILEELSASARAINLPPVADAGDDITVEADDDGKAEVLLDGSRSFDPDGDIASWAWEDDRERVIGHSDRIRVKLAEGVHVFHLTVTDDRGSATKSSITVRVR</sequence>
<evidence type="ECO:0000313" key="1">
    <source>
        <dbReference type="EMBL" id="AIF01809.1"/>
    </source>
</evidence>